<dbReference type="NCBIfam" id="NF006976">
    <property type="entry name" value="PRK09449.1"/>
    <property type="match status" value="1"/>
</dbReference>
<dbReference type="Pfam" id="PF00702">
    <property type="entry name" value="Hydrolase"/>
    <property type="match status" value="1"/>
</dbReference>
<dbReference type="InterPro" id="IPR052550">
    <property type="entry name" value="Pyrimidine_5'-ntase_YjjG"/>
</dbReference>
<dbReference type="EMBL" id="NDXW01000001">
    <property type="protein sequence ID" value="RDH45344.1"/>
    <property type="molecule type" value="Genomic_DNA"/>
</dbReference>
<dbReference type="SUPFAM" id="SSF56784">
    <property type="entry name" value="HAD-like"/>
    <property type="match status" value="1"/>
</dbReference>
<gene>
    <name evidence="1" type="ORF">B9G39_18860</name>
</gene>
<dbReference type="NCBIfam" id="TIGR01549">
    <property type="entry name" value="HAD-SF-IA-v1"/>
    <property type="match status" value="1"/>
</dbReference>
<evidence type="ECO:0000313" key="2">
    <source>
        <dbReference type="Proteomes" id="UP000257039"/>
    </source>
</evidence>
<dbReference type="PANTHER" id="PTHR47478">
    <property type="match status" value="1"/>
</dbReference>
<dbReference type="SFLD" id="SFLDG01129">
    <property type="entry name" value="C1.5:_HAD__Beta-PGM__Phosphata"/>
    <property type="match status" value="1"/>
</dbReference>
<dbReference type="RefSeq" id="WP_094788319.1">
    <property type="nucleotide sequence ID" value="NZ_NDXW01000001.1"/>
</dbReference>
<dbReference type="GO" id="GO:0008253">
    <property type="term" value="F:5'-nucleotidase activity"/>
    <property type="evidence" value="ECO:0007669"/>
    <property type="project" value="InterPro"/>
</dbReference>
<dbReference type="InterPro" id="IPR006439">
    <property type="entry name" value="HAD-SF_hydro_IA"/>
</dbReference>
<dbReference type="PANTHER" id="PTHR47478:SF1">
    <property type="entry name" value="PYRIMIDINE 5'-NUCLEOTIDASE YJJG"/>
    <property type="match status" value="1"/>
</dbReference>
<name>A0A4P9VSJ9_9GAMM</name>
<keyword evidence="2" id="KW-1185">Reference proteome</keyword>
<dbReference type="NCBIfam" id="TIGR02254">
    <property type="entry name" value="YjjG_YfnB"/>
    <property type="match status" value="1"/>
</dbReference>
<dbReference type="NCBIfam" id="TIGR01509">
    <property type="entry name" value="HAD-SF-IA-v3"/>
    <property type="match status" value="1"/>
</dbReference>
<dbReference type="AlphaFoldDB" id="A0A4P9VSJ9"/>
<proteinExistence type="predicted"/>
<protein>
    <submittedName>
        <fullName evidence="1">dUMP phosphatase</fullName>
    </submittedName>
</protein>
<accession>A0A4P9VSJ9</accession>
<dbReference type="SFLD" id="SFLDS00003">
    <property type="entry name" value="Haloacid_Dehalogenase"/>
    <property type="match status" value="1"/>
</dbReference>
<dbReference type="InterPro" id="IPR023214">
    <property type="entry name" value="HAD_sf"/>
</dbReference>
<sequence>MKHYEWILFDADETLFHFDAFSGLQRMFAQFDVEFSTDDYLAYQEVNKPLWIDYQNGDISAQELQHQRFSSWAQQLRVSPKDLNSAFLSAMADICKPLEGANSLVSALYGKVKLGIITNGFTELQQIRLERLGLREYFDILVISEQVGFAKPHQAIFEHALSIMGQPERNKVLMVGDNPDTDILGGINAGFETCWLNVHENPTPEAITPGYQVSSLPELEQLLFSEQDK</sequence>
<dbReference type="Gene3D" id="1.10.150.240">
    <property type="entry name" value="Putative phosphatase, domain 2"/>
    <property type="match status" value="1"/>
</dbReference>
<dbReference type="InterPro" id="IPR011951">
    <property type="entry name" value="HAD-SF_hydro_IA_YjjG/PynA"/>
</dbReference>
<comment type="caution">
    <text evidence="1">The sequence shown here is derived from an EMBL/GenBank/DDBJ whole genome shotgun (WGS) entry which is preliminary data.</text>
</comment>
<dbReference type="InterPro" id="IPR036412">
    <property type="entry name" value="HAD-like_sf"/>
</dbReference>
<organism evidence="1 2">
    <name type="scientific">Zooshikella ganghwensis</name>
    <dbReference type="NCBI Taxonomy" id="202772"/>
    <lineage>
        <taxon>Bacteria</taxon>
        <taxon>Pseudomonadati</taxon>
        <taxon>Pseudomonadota</taxon>
        <taxon>Gammaproteobacteria</taxon>
        <taxon>Oceanospirillales</taxon>
        <taxon>Zooshikellaceae</taxon>
        <taxon>Zooshikella</taxon>
    </lineage>
</organism>
<reference evidence="1 2" key="1">
    <citation type="submission" date="2017-04" db="EMBL/GenBank/DDBJ databases">
        <title>Draft genome sequence of Zooshikella ganghwensis VG4 isolated from Red Sea sediments.</title>
        <authorList>
            <person name="Rehman Z."/>
            <person name="Alam I."/>
            <person name="Kamau A."/>
            <person name="Bajic V."/>
            <person name="Leiknes T."/>
        </authorList>
    </citation>
    <scope>NUCLEOTIDE SEQUENCE [LARGE SCALE GENOMIC DNA]</scope>
    <source>
        <strain evidence="1 2">VG4</strain>
    </source>
</reference>
<dbReference type="Proteomes" id="UP000257039">
    <property type="component" value="Unassembled WGS sequence"/>
</dbReference>
<evidence type="ECO:0000313" key="1">
    <source>
        <dbReference type="EMBL" id="RDH45344.1"/>
    </source>
</evidence>
<dbReference type="InterPro" id="IPR023198">
    <property type="entry name" value="PGP-like_dom2"/>
</dbReference>
<dbReference type="Gene3D" id="3.40.50.1000">
    <property type="entry name" value="HAD superfamily/HAD-like"/>
    <property type="match status" value="1"/>
</dbReference>
<dbReference type="PRINTS" id="PR00413">
    <property type="entry name" value="HADHALOGNASE"/>
</dbReference>